<dbReference type="InterPro" id="IPR002549">
    <property type="entry name" value="AI-2E-like"/>
</dbReference>
<evidence type="ECO:0000313" key="8">
    <source>
        <dbReference type="Proteomes" id="UP000177050"/>
    </source>
</evidence>
<feature type="transmembrane region" description="Helical" evidence="6">
    <location>
        <begin position="69"/>
        <end position="91"/>
    </location>
</feature>
<name>A0A1F7L1X4_9BACT</name>
<evidence type="ECO:0000256" key="3">
    <source>
        <dbReference type="ARBA" id="ARBA00022692"/>
    </source>
</evidence>
<accession>A0A1F7L1X4</accession>
<feature type="transmembrane region" description="Helical" evidence="6">
    <location>
        <begin position="243"/>
        <end position="267"/>
    </location>
</feature>
<dbReference type="EMBL" id="MGBR01000001">
    <property type="protein sequence ID" value="OGK74123.1"/>
    <property type="molecule type" value="Genomic_DNA"/>
</dbReference>
<feature type="transmembrane region" description="Helical" evidence="6">
    <location>
        <begin position="193"/>
        <end position="212"/>
    </location>
</feature>
<dbReference type="PANTHER" id="PTHR21716">
    <property type="entry name" value="TRANSMEMBRANE PROTEIN"/>
    <property type="match status" value="1"/>
</dbReference>
<evidence type="ECO:0000256" key="1">
    <source>
        <dbReference type="ARBA" id="ARBA00004141"/>
    </source>
</evidence>
<dbReference type="GO" id="GO:0016020">
    <property type="term" value="C:membrane"/>
    <property type="evidence" value="ECO:0007669"/>
    <property type="project" value="UniProtKB-SubCell"/>
</dbReference>
<evidence type="ECO:0000313" key="7">
    <source>
        <dbReference type="EMBL" id="OGK74123.1"/>
    </source>
</evidence>
<organism evidence="7 8">
    <name type="scientific">Candidatus Roizmanbacteria bacterium RIFOXYD1_FULL_38_12</name>
    <dbReference type="NCBI Taxonomy" id="1802093"/>
    <lineage>
        <taxon>Bacteria</taxon>
        <taxon>Candidatus Roizmaniibacteriota</taxon>
    </lineage>
</organism>
<protein>
    <recommendedName>
        <fullName evidence="9">AI-2E family transporter</fullName>
    </recommendedName>
</protein>
<evidence type="ECO:0000256" key="6">
    <source>
        <dbReference type="SAM" id="Phobius"/>
    </source>
</evidence>
<feature type="transmembrane region" description="Helical" evidence="6">
    <location>
        <begin position="12"/>
        <end position="32"/>
    </location>
</feature>
<evidence type="ECO:0000256" key="2">
    <source>
        <dbReference type="ARBA" id="ARBA00009773"/>
    </source>
</evidence>
<proteinExistence type="inferred from homology"/>
<feature type="transmembrane region" description="Helical" evidence="6">
    <location>
        <begin position="38"/>
        <end position="57"/>
    </location>
</feature>
<dbReference type="PANTHER" id="PTHR21716:SF62">
    <property type="entry name" value="TRANSPORT PROTEIN YDBI-RELATED"/>
    <property type="match status" value="1"/>
</dbReference>
<comment type="subcellular location">
    <subcellularLocation>
        <location evidence="1">Membrane</location>
        <topology evidence="1">Multi-pass membrane protein</topology>
    </subcellularLocation>
</comment>
<comment type="similarity">
    <text evidence="2">Belongs to the autoinducer-2 exporter (AI-2E) (TC 2.A.86) family.</text>
</comment>
<keyword evidence="4 6" id="KW-1133">Transmembrane helix</keyword>
<dbReference type="GO" id="GO:0055085">
    <property type="term" value="P:transmembrane transport"/>
    <property type="evidence" value="ECO:0007669"/>
    <property type="project" value="TreeGrafter"/>
</dbReference>
<dbReference type="Pfam" id="PF01594">
    <property type="entry name" value="AI-2E_transport"/>
    <property type="match status" value="1"/>
</dbReference>
<feature type="transmembrane region" description="Helical" evidence="6">
    <location>
        <begin position="139"/>
        <end position="158"/>
    </location>
</feature>
<feature type="transmembrane region" description="Helical" evidence="6">
    <location>
        <begin position="288"/>
        <end position="311"/>
    </location>
</feature>
<comment type="caution">
    <text evidence="7">The sequence shown here is derived from an EMBL/GenBank/DDBJ whole genome shotgun (WGS) entry which is preliminary data.</text>
</comment>
<keyword evidence="3 6" id="KW-0812">Transmembrane</keyword>
<dbReference type="AlphaFoldDB" id="A0A1F7L1X4"/>
<reference evidence="7 8" key="1">
    <citation type="journal article" date="2016" name="Nat. Commun.">
        <title>Thousands of microbial genomes shed light on interconnected biogeochemical processes in an aquifer system.</title>
        <authorList>
            <person name="Anantharaman K."/>
            <person name="Brown C.T."/>
            <person name="Hug L.A."/>
            <person name="Sharon I."/>
            <person name="Castelle C.J."/>
            <person name="Probst A.J."/>
            <person name="Thomas B.C."/>
            <person name="Singh A."/>
            <person name="Wilkins M.J."/>
            <person name="Karaoz U."/>
            <person name="Brodie E.L."/>
            <person name="Williams K.H."/>
            <person name="Hubbard S.S."/>
            <person name="Banfield J.F."/>
        </authorList>
    </citation>
    <scope>NUCLEOTIDE SEQUENCE [LARGE SCALE GENOMIC DNA]</scope>
</reference>
<gene>
    <name evidence="7" type="ORF">A3K52_05135</name>
</gene>
<evidence type="ECO:0000256" key="5">
    <source>
        <dbReference type="ARBA" id="ARBA00023136"/>
    </source>
</evidence>
<evidence type="ECO:0008006" key="9">
    <source>
        <dbReference type="Google" id="ProtNLM"/>
    </source>
</evidence>
<evidence type="ECO:0000256" key="4">
    <source>
        <dbReference type="ARBA" id="ARBA00022989"/>
    </source>
</evidence>
<keyword evidence="5 6" id="KW-0472">Membrane</keyword>
<dbReference type="Proteomes" id="UP000177050">
    <property type="component" value="Unassembled WGS sequence"/>
</dbReference>
<sequence>MAQEQKIYKVEVSAKTIVFAVFFLLLLALLWVVRNLMLSLFIAFIIMSAVKPPVLFLEQRKVPRRLGVLGIFILLILFFSFLLVWVIPPIVSETVLLLRHLPSMIGAVNPAIIEYVNLDSLSQYVPNITTQAIQIIQTLFSNVMFVMTTLFFSIYLTIEDGFVEKTLLQFFSEKEARSVSVILKKTEKRLGSWLLGELFLMLIVGFLTYIGLTLIGVRYALPLSIIAGLLEVVPNIGPTVSTIPAFIVAIAQSYFLGFASIALYFIIQQLENNLIVPYVMKKAIGLNPIVTLISLIVGGQLFGILGIILSIPLTLFLETLLVEVLNTKQQTA</sequence>